<proteinExistence type="predicted"/>
<feature type="region of interest" description="Disordered" evidence="1">
    <location>
        <begin position="1"/>
        <end position="23"/>
    </location>
</feature>
<keyword evidence="3" id="KW-1185">Reference proteome</keyword>
<dbReference type="Proteomes" id="UP001066276">
    <property type="component" value="Chromosome 2_1"/>
</dbReference>
<dbReference type="EMBL" id="JANPWB010000003">
    <property type="protein sequence ID" value="KAJ1197439.1"/>
    <property type="molecule type" value="Genomic_DNA"/>
</dbReference>
<sequence>MRGLAPWGSGGPRQPPESRSCGPRVARIQECRITGGGWVAGGSRVTPCRDPGPEGLLQESWGAVTPGGCRAPAARSDWRVRPGWGLELGLGGGRAVCFGPRPGDLRWKEWPNRWAHLVSGP</sequence>
<organism evidence="2 3">
    <name type="scientific">Pleurodeles waltl</name>
    <name type="common">Iberian ribbed newt</name>
    <dbReference type="NCBI Taxonomy" id="8319"/>
    <lineage>
        <taxon>Eukaryota</taxon>
        <taxon>Metazoa</taxon>
        <taxon>Chordata</taxon>
        <taxon>Craniata</taxon>
        <taxon>Vertebrata</taxon>
        <taxon>Euteleostomi</taxon>
        <taxon>Amphibia</taxon>
        <taxon>Batrachia</taxon>
        <taxon>Caudata</taxon>
        <taxon>Salamandroidea</taxon>
        <taxon>Salamandridae</taxon>
        <taxon>Pleurodelinae</taxon>
        <taxon>Pleurodeles</taxon>
    </lineage>
</organism>
<comment type="caution">
    <text evidence="2">The sequence shown here is derived from an EMBL/GenBank/DDBJ whole genome shotgun (WGS) entry which is preliminary data.</text>
</comment>
<evidence type="ECO:0000313" key="2">
    <source>
        <dbReference type="EMBL" id="KAJ1197439.1"/>
    </source>
</evidence>
<reference evidence="2" key="1">
    <citation type="journal article" date="2022" name="bioRxiv">
        <title>Sequencing and chromosome-scale assembly of the giantPleurodeles waltlgenome.</title>
        <authorList>
            <person name="Brown T."/>
            <person name="Elewa A."/>
            <person name="Iarovenko S."/>
            <person name="Subramanian E."/>
            <person name="Araus A.J."/>
            <person name="Petzold A."/>
            <person name="Susuki M."/>
            <person name="Suzuki K.-i.T."/>
            <person name="Hayashi T."/>
            <person name="Toyoda A."/>
            <person name="Oliveira C."/>
            <person name="Osipova E."/>
            <person name="Leigh N.D."/>
            <person name="Simon A."/>
            <person name="Yun M.H."/>
        </authorList>
    </citation>
    <scope>NUCLEOTIDE SEQUENCE</scope>
    <source>
        <strain evidence="2">20211129_DDA</strain>
        <tissue evidence="2">Liver</tissue>
    </source>
</reference>
<evidence type="ECO:0000256" key="1">
    <source>
        <dbReference type="SAM" id="MobiDB-lite"/>
    </source>
</evidence>
<evidence type="ECO:0000313" key="3">
    <source>
        <dbReference type="Proteomes" id="UP001066276"/>
    </source>
</evidence>
<gene>
    <name evidence="2" type="ORF">NDU88_001299</name>
</gene>
<dbReference type="AlphaFoldDB" id="A0AAV7VBH5"/>
<accession>A0AAV7VBH5</accession>
<protein>
    <submittedName>
        <fullName evidence="2">Uncharacterized protein</fullName>
    </submittedName>
</protein>
<name>A0AAV7VBH5_PLEWA</name>